<feature type="transmembrane region" description="Helical" evidence="2">
    <location>
        <begin position="378"/>
        <end position="396"/>
    </location>
</feature>
<protein>
    <submittedName>
        <fullName evidence="3">DUF2339 domain-containing protein</fullName>
    </submittedName>
</protein>
<evidence type="ECO:0000313" key="4">
    <source>
        <dbReference type="Proteomes" id="UP000243591"/>
    </source>
</evidence>
<feature type="transmembrane region" description="Helical" evidence="2">
    <location>
        <begin position="667"/>
        <end position="685"/>
    </location>
</feature>
<feature type="transmembrane region" description="Helical" evidence="2">
    <location>
        <begin position="273"/>
        <end position="293"/>
    </location>
</feature>
<feature type="transmembrane region" description="Helical" evidence="2">
    <location>
        <begin position="402"/>
        <end position="419"/>
    </location>
</feature>
<feature type="transmembrane region" description="Helical" evidence="2">
    <location>
        <begin position="114"/>
        <end position="131"/>
    </location>
</feature>
<feature type="transmembrane region" description="Helical" evidence="2">
    <location>
        <begin position="137"/>
        <end position="161"/>
    </location>
</feature>
<evidence type="ECO:0000256" key="1">
    <source>
        <dbReference type="SAM" id="Coils"/>
    </source>
</evidence>
<evidence type="ECO:0000313" key="3">
    <source>
        <dbReference type="EMBL" id="ATF26875.1"/>
    </source>
</evidence>
<feature type="transmembrane region" description="Helical" evidence="2">
    <location>
        <begin position="200"/>
        <end position="218"/>
    </location>
</feature>
<feature type="transmembrane region" description="Helical" evidence="2">
    <location>
        <begin position="173"/>
        <end position="194"/>
    </location>
</feature>
<dbReference type="STRING" id="2756.BFR44_04865"/>
<dbReference type="PANTHER" id="PTHR38434:SF1">
    <property type="entry name" value="BLL2549 PROTEIN"/>
    <property type="match status" value="1"/>
</dbReference>
<dbReference type="Proteomes" id="UP000243591">
    <property type="component" value="Chromosome"/>
</dbReference>
<dbReference type="AlphaFoldDB" id="A0A1D2LCT5"/>
<feature type="transmembrane region" description="Helical" evidence="2">
    <location>
        <begin position="484"/>
        <end position="509"/>
    </location>
</feature>
<keyword evidence="2" id="KW-0812">Transmembrane</keyword>
<proteinExistence type="predicted"/>
<dbReference type="InterPro" id="IPR019286">
    <property type="entry name" value="DUF2339_TM"/>
</dbReference>
<dbReference type="EMBL" id="CP023483">
    <property type="protein sequence ID" value="ATF26875.1"/>
    <property type="molecule type" value="Genomic_DNA"/>
</dbReference>
<feature type="transmembrane region" description="Helical" evidence="2">
    <location>
        <begin position="691"/>
        <end position="712"/>
    </location>
</feature>
<feature type="transmembrane region" description="Helical" evidence="2">
    <location>
        <begin position="569"/>
        <end position="590"/>
    </location>
</feature>
<feature type="transmembrane region" description="Helical" evidence="2">
    <location>
        <begin position="353"/>
        <end position="371"/>
    </location>
</feature>
<feature type="transmembrane region" description="Helical" evidence="2">
    <location>
        <begin position="546"/>
        <end position="563"/>
    </location>
</feature>
<feature type="transmembrane region" description="Helical" evidence="2">
    <location>
        <begin position="426"/>
        <end position="444"/>
    </location>
</feature>
<sequence length="721" mass="81742">MDKKLSVSERLAQVEQELAELKLQVKKNAASVSTERVVPRRTDEKNALKEKSTIQTKKVTVVQTPVQRRLAQQADSAKGHTTLTSTKVETLRNEEPLKKEPIKTTSIEAMIRKVLPKVFITMIIFGVLWGLKIVNDYGVFGFGLKLGIAYIISIATGVYAYRIYQKNSVLSSHLLFALSYIIGILTTAAGTFLYGAFSQGAGLSIALLYIMYGLLLAYYKRYQPLTIFIALTSLLLPYLLEYMAVSNNYIYAYVLLVFIALQWLTVSQSHVMAFIVNHLFSLLAVIFLNVANYGDNDTMGIITLMCLLILTAITWLGMNQRWGNSSSFHSGLIYSLLMVTFAVFILMAGFENLISHLILIIFFIAITAWSWKKVVPRVSDIYLVITLMTIITLVGYFTIDAAWMFIYTTCGFVFALLLAIRLQAPFLYATNGIGFFIYIYLVIFNTHRPVFTVLNLNVVLIIVGCYLIYSYLKKTTKLNSKATFSIINSNIAVLEWLPLVTIGLTYFFINQLSIISFNYPLYLIILLVTVVLLYDEKVRFGSLMTIFHLALAAFIYCRTLVSFTFGQSIWVFLLVGIGLLIVLSFLIYHVKQQRILEGHYGLQTPWDKRLSATILFGLMLLLALKLYMQTVYYYNGSQSILFMGQTLLIFVFAFYIMHWGLTEKVNVLRIAGFSLVILALFKLIFIDLWYLGLFVRSLLFIGMGGIGLWLTLKGNESRKSN</sequence>
<name>A0A1D2LCT5_BROTH</name>
<dbReference type="RefSeq" id="WP_069125200.1">
    <property type="nucleotide sequence ID" value="NZ_CP023483.1"/>
</dbReference>
<feature type="transmembrane region" description="Helical" evidence="2">
    <location>
        <begin position="450"/>
        <end position="472"/>
    </location>
</feature>
<organism evidence="3 4">
    <name type="scientific">Brochothrix thermosphacta</name>
    <name type="common">Microbacterium thermosphactum</name>
    <dbReference type="NCBI Taxonomy" id="2756"/>
    <lineage>
        <taxon>Bacteria</taxon>
        <taxon>Bacillati</taxon>
        <taxon>Bacillota</taxon>
        <taxon>Bacilli</taxon>
        <taxon>Bacillales</taxon>
        <taxon>Listeriaceae</taxon>
        <taxon>Brochothrix</taxon>
    </lineage>
</organism>
<accession>A0A1D2LCT5</accession>
<feature type="transmembrane region" description="Helical" evidence="2">
    <location>
        <begin position="250"/>
        <end position="266"/>
    </location>
</feature>
<evidence type="ECO:0000256" key="2">
    <source>
        <dbReference type="SAM" id="Phobius"/>
    </source>
</evidence>
<keyword evidence="1" id="KW-0175">Coiled coil</keyword>
<feature type="transmembrane region" description="Helical" evidence="2">
    <location>
        <begin position="610"/>
        <end position="628"/>
    </location>
</feature>
<keyword evidence="4" id="KW-1185">Reference proteome</keyword>
<keyword evidence="2" id="KW-0472">Membrane</keyword>
<feature type="transmembrane region" description="Helical" evidence="2">
    <location>
        <begin position="330"/>
        <end position="347"/>
    </location>
</feature>
<feature type="coiled-coil region" evidence="1">
    <location>
        <begin position="4"/>
        <end position="31"/>
    </location>
</feature>
<keyword evidence="2" id="KW-1133">Transmembrane helix</keyword>
<feature type="transmembrane region" description="Helical" evidence="2">
    <location>
        <begin position="640"/>
        <end position="660"/>
    </location>
</feature>
<gene>
    <name evidence="3" type="ORF">CNY62_11200</name>
</gene>
<dbReference type="KEGG" id="bths:CNY62_11200"/>
<dbReference type="PANTHER" id="PTHR38434">
    <property type="entry name" value="BLL2549 PROTEIN"/>
    <property type="match status" value="1"/>
</dbReference>
<feature type="transmembrane region" description="Helical" evidence="2">
    <location>
        <begin position="299"/>
        <end position="318"/>
    </location>
</feature>
<reference evidence="3 4" key="1">
    <citation type="submission" date="2017-09" db="EMBL/GenBank/DDBJ databases">
        <title>Complete Genome Sequences of Two Strains of the Meat Spoilage Bacterium Brochothrix thermosphacta Isolated from Ground Chicken.</title>
        <authorList>
            <person name="Paoli G.C."/>
            <person name="Wijey C."/>
            <person name="Chen C.-Y."/>
            <person name="Nguyen L."/>
            <person name="Yan X."/>
            <person name="Irwin P.L."/>
        </authorList>
    </citation>
    <scope>NUCLEOTIDE SEQUENCE [LARGE SCALE GENOMIC DNA]</scope>
    <source>
        <strain evidence="3 4">BI</strain>
    </source>
</reference>
<dbReference type="OrthoDB" id="1805246at2"/>
<feature type="transmembrane region" description="Helical" evidence="2">
    <location>
        <begin position="515"/>
        <end position="534"/>
    </location>
</feature>
<feature type="transmembrane region" description="Helical" evidence="2">
    <location>
        <begin position="225"/>
        <end position="244"/>
    </location>
</feature>